<dbReference type="GO" id="GO:0003700">
    <property type="term" value="F:DNA-binding transcription factor activity"/>
    <property type="evidence" value="ECO:0007669"/>
    <property type="project" value="TreeGrafter"/>
</dbReference>
<evidence type="ECO:0000313" key="7">
    <source>
        <dbReference type="EMBL" id="GGZ83420.1"/>
    </source>
</evidence>
<name>A0A918VA83_9ACTN</name>
<feature type="DNA-binding region" description="H-T-H motif" evidence="4">
    <location>
        <begin position="50"/>
        <end position="69"/>
    </location>
</feature>
<evidence type="ECO:0000256" key="3">
    <source>
        <dbReference type="ARBA" id="ARBA00023163"/>
    </source>
</evidence>
<protein>
    <submittedName>
        <fullName evidence="7">TetR family transcriptional regulator</fullName>
    </submittedName>
</protein>
<reference evidence="7" key="2">
    <citation type="submission" date="2020-09" db="EMBL/GenBank/DDBJ databases">
        <authorList>
            <person name="Sun Q."/>
            <person name="Ohkuma M."/>
        </authorList>
    </citation>
    <scope>NUCLEOTIDE SEQUENCE</scope>
    <source>
        <strain evidence="7">JCM 5016</strain>
    </source>
</reference>
<feature type="domain" description="HTH tetR-type" evidence="6">
    <location>
        <begin position="27"/>
        <end position="87"/>
    </location>
</feature>
<gene>
    <name evidence="7" type="ORF">GCM10010389_21570</name>
</gene>
<dbReference type="Proteomes" id="UP000623010">
    <property type="component" value="Unassembled WGS sequence"/>
</dbReference>
<dbReference type="PROSITE" id="PS50977">
    <property type="entry name" value="HTH_TETR_2"/>
    <property type="match status" value="1"/>
</dbReference>
<evidence type="ECO:0000259" key="6">
    <source>
        <dbReference type="PROSITE" id="PS50977"/>
    </source>
</evidence>
<keyword evidence="2 4" id="KW-0238">DNA-binding</keyword>
<dbReference type="InterPro" id="IPR050109">
    <property type="entry name" value="HTH-type_TetR-like_transc_reg"/>
</dbReference>
<evidence type="ECO:0000256" key="4">
    <source>
        <dbReference type="PROSITE-ProRule" id="PRU00335"/>
    </source>
</evidence>
<dbReference type="AlphaFoldDB" id="A0A918VA83"/>
<dbReference type="Pfam" id="PF00440">
    <property type="entry name" value="TetR_N"/>
    <property type="match status" value="1"/>
</dbReference>
<keyword evidence="8" id="KW-1185">Reference proteome</keyword>
<evidence type="ECO:0000256" key="1">
    <source>
        <dbReference type="ARBA" id="ARBA00023015"/>
    </source>
</evidence>
<dbReference type="GO" id="GO:0045892">
    <property type="term" value="P:negative regulation of DNA-templated transcription"/>
    <property type="evidence" value="ECO:0007669"/>
    <property type="project" value="InterPro"/>
</dbReference>
<proteinExistence type="predicted"/>
<sequence length="250" mass="26552">MNTVIRVWSGSQVTRDSAPAPDRAMQPLTRPHIVAAGLRLLEREGAAGLSMRKLAGELGRAPAAVYRHISNKRELLSLLFDEVSRQIVVPDAGGDPRTVVLEAAQSAHRTMEEHGWIAAGMLDGELPGAASLRLAEFILDVLVRNGMSDVQAARLYVALWQFLVGHLVAAAGVPGCPSPGPVARPGDGDGDCPTVRRVAPLIERMSDQERFTTGLRLLLDGAFAEPRAPRAGTAAEEEVPVSRPAPGAAE</sequence>
<organism evidence="7 8">
    <name type="scientific">Streptomyces echinoruber</name>
    <dbReference type="NCBI Taxonomy" id="68898"/>
    <lineage>
        <taxon>Bacteria</taxon>
        <taxon>Bacillati</taxon>
        <taxon>Actinomycetota</taxon>
        <taxon>Actinomycetes</taxon>
        <taxon>Kitasatosporales</taxon>
        <taxon>Streptomycetaceae</taxon>
        <taxon>Streptomyces</taxon>
    </lineage>
</organism>
<dbReference type="Pfam" id="PF02909">
    <property type="entry name" value="TetR_C_1"/>
    <property type="match status" value="1"/>
</dbReference>
<comment type="caution">
    <text evidence="7">The sequence shown here is derived from an EMBL/GenBank/DDBJ whole genome shotgun (WGS) entry which is preliminary data.</text>
</comment>
<evidence type="ECO:0000256" key="2">
    <source>
        <dbReference type="ARBA" id="ARBA00023125"/>
    </source>
</evidence>
<dbReference type="InterPro" id="IPR036271">
    <property type="entry name" value="Tet_transcr_reg_TetR-rel_C_sf"/>
</dbReference>
<dbReference type="PANTHER" id="PTHR30055:SF151">
    <property type="entry name" value="TRANSCRIPTIONAL REGULATORY PROTEIN"/>
    <property type="match status" value="1"/>
</dbReference>
<dbReference type="SUPFAM" id="SSF48498">
    <property type="entry name" value="Tetracyclin repressor-like, C-terminal domain"/>
    <property type="match status" value="1"/>
</dbReference>
<dbReference type="InterPro" id="IPR001647">
    <property type="entry name" value="HTH_TetR"/>
</dbReference>
<dbReference type="EMBL" id="BMWH01000006">
    <property type="protein sequence ID" value="GGZ83420.1"/>
    <property type="molecule type" value="Genomic_DNA"/>
</dbReference>
<keyword evidence="3" id="KW-0804">Transcription</keyword>
<evidence type="ECO:0000256" key="5">
    <source>
        <dbReference type="SAM" id="MobiDB-lite"/>
    </source>
</evidence>
<dbReference type="GO" id="GO:0000976">
    <property type="term" value="F:transcription cis-regulatory region binding"/>
    <property type="evidence" value="ECO:0007669"/>
    <property type="project" value="TreeGrafter"/>
</dbReference>
<dbReference type="SUPFAM" id="SSF46689">
    <property type="entry name" value="Homeodomain-like"/>
    <property type="match status" value="1"/>
</dbReference>
<feature type="region of interest" description="Disordered" evidence="5">
    <location>
        <begin position="228"/>
        <end position="250"/>
    </location>
</feature>
<dbReference type="InterPro" id="IPR009057">
    <property type="entry name" value="Homeodomain-like_sf"/>
</dbReference>
<evidence type="ECO:0000313" key="8">
    <source>
        <dbReference type="Proteomes" id="UP000623010"/>
    </source>
</evidence>
<dbReference type="PANTHER" id="PTHR30055">
    <property type="entry name" value="HTH-TYPE TRANSCRIPTIONAL REGULATOR RUTR"/>
    <property type="match status" value="1"/>
</dbReference>
<reference evidence="7" key="1">
    <citation type="journal article" date="2014" name="Int. J. Syst. Evol. Microbiol.">
        <title>Complete genome sequence of Corynebacterium casei LMG S-19264T (=DSM 44701T), isolated from a smear-ripened cheese.</title>
        <authorList>
            <consortium name="US DOE Joint Genome Institute (JGI-PGF)"/>
            <person name="Walter F."/>
            <person name="Albersmeier A."/>
            <person name="Kalinowski J."/>
            <person name="Ruckert C."/>
        </authorList>
    </citation>
    <scope>NUCLEOTIDE SEQUENCE</scope>
    <source>
        <strain evidence="7">JCM 5016</strain>
    </source>
</reference>
<dbReference type="Gene3D" id="1.10.10.60">
    <property type="entry name" value="Homeodomain-like"/>
    <property type="match status" value="1"/>
</dbReference>
<accession>A0A918VA83</accession>
<dbReference type="InterPro" id="IPR004111">
    <property type="entry name" value="Repressor_TetR_C"/>
</dbReference>
<keyword evidence="1" id="KW-0805">Transcription regulation</keyword>
<dbReference type="Gene3D" id="1.10.357.10">
    <property type="entry name" value="Tetracycline Repressor, domain 2"/>
    <property type="match status" value="1"/>
</dbReference>